<accession>A0ACD3RIU7</accession>
<evidence type="ECO:0000313" key="1">
    <source>
        <dbReference type="EMBL" id="TMS19421.1"/>
    </source>
</evidence>
<evidence type="ECO:0000313" key="2">
    <source>
        <dbReference type="Proteomes" id="UP000793456"/>
    </source>
</evidence>
<keyword evidence="2" id="KW-1185">Reference proteome</keyword>
<name>A0ACD3RIU7_LARCR</name>
<dbReference type="EMBL" id="CM011678">
    <property type="protein sequence ID" value="TMS19421.1"/>
    <property type="molecule type" value="Genomic_DNA"/>
</dbReference>
<protein>
    <submittedName>
        <fullName evidence="1">Uncharacterized protein</fullName>
    </submittedName>
</protein>
<gene>
    <name evidence="1" type="ORF">E3U43_003742</name>
</gene>
<sequence length="473" mass="53295">MEAQGVFRWMQACVFLLLCLSQVLPAAAAAHPPEASRNYYDTLNVEPTATDSQIKKSFRKLAMKYHPDKNKSADAEKTFREIAEAYKVLSNKEQRRLYDNMGHDAFEEVKDVSPTLSVHGHNIKVTEALKDGDTLTFLLVSQKVSGTGEYHVARTYDDFEWLQQHLFSQEDVPGIQGVIFPPLPAKAQVNASAKVVKQLGFLALEEWQPYCKALEAFLRQIAAHSILSKNKAVEIFLTSSDPPGRQRIKKNIFNRLSQAVEGMRKEGHKDVDEFFQTERDHNLLLTGCTKTAAEKFLDVVLTEQKIAVACGHFSAALHLCVEPGEDPDKQAFSKACVKLSEVFESMKKNMTSVAENNLNTLGLGLDLESRYQEAEKEMLFRRTCKLVELEAARKNAEKAKPVKKAAMEEVKKAAETEFEHICGVAKQEIAHFHGVRVELLRQSLVEWCEKQLLTAKENADQFNQHLQAFRGLA</sequence>
<dbReference type="Proteomes" id="UP000793456">
    <property type="component" value="Chromosome V"/>
</dbReference>
<comment type="caution">
    <text evidence="1">The sequence shown here is derived from an EMBL/GenBank/DDBJ whole genome shotgun (WGS) entry which is preliminary data.</text>
</comment>
<reference evidence="1" key="1">
    <citation type="submission" date="2018-11" db="EMBL/GenBank/DDBJ databases">
        <title>The sequence and de novo assembly of Larimichthys crocea genome using PacBio and Hi-C technologies.</title>
        <authorList>
            <person name="Xu P."/>
            <person name="Chen B."/>
            <person name="Zhou Z."/>
            <person name="Ke Q."/>
            <person name="Wu Y."/>
            <person name="Bai H."/>
            <person name="Pu F."/>
        </authorList>
    </citation>
    <scope>NUCLEOTIDE SEQUENCE</scope>
    <source>
        <tissue evidence="1">Muscle</tissue>
    </source>
</reference>
<organism evidence="1 2">
    <name type="scientific">Larimichthys crocea</name>
    <name type="common">Large yellow croaker</name>
    <name type="synonym">Pseudosciaena crocea</name>
    <dbReference type="NCBI Taxonomy" id="215358"/>
    <lineage>
        <taxon>Eukaryota</taxon>
        <taxon>Metazoa</taxon>
        <taxon>Chordata</taxon>
        <taxon>Craniata</taxon>
        <taxon>Vertebrata</taxon>
        <taxon>Euteleostomi</taxon>
        <taxon>Actinopterygii</taxon>
        <taxon>Neopterygii</taxon>
        <taxon>Teleostei</taxon>
        <taxon>Neoteleostei</taxon>
        <taxon>Acanthomorphata</taxon>
        <taxon>Eupercaria</taxon>
        <taxon>Sciaenidae</taxon>
        <taxon>Larimichthys</taxon>
    </lineage>
</organism>
<proteinExistence type="predicted"/>